<name>A0A9E7H9J0_9LILI</name>
<dbReference type="EMBL" id="CP097510">
    <property type="protein sequence ID" value="URE29125.1"/>
    <property type="molecule type" value="Genomic_DNA"/>
</dbReference>
<dbReference type="AlphaFoldDB" id="A0A9E7H9J0"/>
<keyword evidence="2" id="KW-1185">Reference proteome</keyword>
<protein>
    <submittedName>
        <fullName evidence="1">Uncharacterized protein</fullName>
    </submittedName>
</protein>
<reference evidence="1" key="1">
    <citation type="submission" date="2022-05" db="EMBL/GenBank/DDBJ databases">
        <title>The Musa troglodytarum L. genome provides insights into the mechanism of non-climacteric behaviour and enrichment of carotenoids.</title>
        <authorList>
            <person name="Wang J."/>
        </authorList>
    </citation>
    <scope>NUCLEOTIDE SEQUENCE</scope>
    <source>
        <tissue evidence="1">Leaf</tissue>
    </source>
</reference>
<dbReference type="Proteomes" id="UP001055439">
    <property type="component" value="Chromosome 8"/>
</dbReference>
<organism evidence="1 2">
    <name type="scientific">Musa troglodytarum</name>
    <name type="common">fe'i banana</name>
    <dbReference type="NCBI Taxonomy" id="320322"/>
    <lineage>
        <taxon>Eukaryota</taxon>
        <taxon>Viridiplantae</taxon>
        <taxon>Streptophyta</taxon>
        <taxon>Embryophyta</taxon>
        <taxon>Tracheophyta</taxon>
        <taxon>Spermatophyta</taxon>
        <taxon>Magnoliopsida</taxon>
        <taxon>Liliopsida</taxon>
        <taxon>Zingiberales</taxon>
        <taxon>Musaceae</taxon>
        <taxon>Musa</taxon>
    </lineage>
</organism>
<gene>
    <name evidence="1" type="ORF">MUK42_33083</name>
</gene>
<proteinExistence type="predicted"/>
<evidence type="ECO:0000313" key="1">
    <source>
        <dbReference type="EMBL" id="URE29125.1"/>
    </source>
</evidence>
<accession>A0A9E7H9J0</accession>
<sequence>MEFISRKIRKPWIAEQIRIVFSSTLPCRSFSYSSSSFGSGAQKHC</sequence>
<evidence type="ECO:0000313" key="2">
    <source>
        <dbReference type="Proteomes" id="UP001055439"/>
    </source>
</evidence>